<proteinExistence type="predicted"/>
<dbReference type="AlphaFoldDB" id="A0AAN8RFV1"/>
<reference evidence="1 2" key="1">
    <citation type="submission" date="2021-04" db="EMBL/GenBank/DDBJ databases">
        <authorList>
            <person name="De Guttry C."/>
            <person name="Zahm M."/>
            <person name="Klopp C."/>
            <person name="Cabau C."/>
            <person name="Louis A."/>
            <person name="Berthelot C."/>
            <person name="Parey E."/>
            <person name="Roest Crollius H."/>
            <person name="Montfort J."/>
            <person name="Robinson-Rechavi M."/>
            <person name="Bucao C."/>
            <person name="Bouchez O."/>
            <person name="Gislard M."/>
            <person name="Lluch J."/>
            <person name="Milhes M."/>
            <person name="Lampietro C."/>
            <person name="Lopez Roques C."/>
            <person name="Donnadieu C."/>
            <person name="Braasch I."/>
            <person name="Desvignes T."/>
            <person name="Postlethwait J."/>
            <person name="Bobe J."/>
            <person name="Wedekind C."/>
            <person name="Guiguen Y."/>
        </authorList>
    </citation>
    <scope>NUCLEOTIDE SEQUENCE [LARGE SCALE GENOMIC DNA]</scope>
    <source>
        <strain evidence="1">Cs_M1</strain>
        <tissue evidence="1">Blood</tissue>
    </source>
</reference>
<keyword evidence="2" id="KW-1185">Reference proteome</keyword>
<gene>
    <name evidence="1" type="ORF">J4Q44_G00017520</name>
</gene>
<comment type="caution">
    <text evidence="1">The sequence shown here is derived from an EMBL/GenBank/DDBJ whole genome shotgun (WGS) entry which is preliminary data.</text>
</comment>
<protein>
    <submittedName>
        <fullName evidence="1">Uncharacterized protein</fullName>
    </submittedName>
</protein>
<sequence length="93" mass="10216">MESFANLAAIVVNRKNVRNSQDVCKSPKEAPKFEWLHKYRKASKGQGGVKQTLAPLGTTHTKISQHKKTSKPAVLFVSLSPNEIAGNTKKAQD</sequence>
<dbReference type="EMBL" id="JAGTTL010000002">
    <property type="protein sequence ID" value="KAK6326107.1"/>
    <property type="molecule type" value="Genomic_DNA"/>
</dbReference>
<accession>A0AAN8RFV1</accession>
<dbReference type="Proteomes" id="UP001356427">
    <property type="component" value="Unassembled WGS sequence"/>
</dbReference>
<organism evidence="1 2">
    <name type="scientific">Coregonus suidteri</name>
    <dbReference type="NCBI Taxonomy" id="861788"/>
    <lineage>
        <taxon>Eukaryota</taxon>
        <taxon>Metazoa</taxon>
        <taxon>Chordata</taxon>
        <taxon>Craniata</taxon>
        <taxon>Vertebrata</taxon>
        <taxon>Euteleostomi</taxon>
        <taxon>Actinopterygii</taxon>
        <taxon>Neopterygii</taxon>
        <taxon>Teleostei</taxon>
        <taxon>Protacanthopterygii</taxon>
        <taxon>Salmoniformes</taxon>
        <taxon>Salmonidae</taxon>
        <taxon>Coregoninae</taxon>
        <taxon>Coregonus</taxon>
    </lineage>
</organism>
<name>A0AAN8RFV1_9TELE</name>
<evidence type="ECO:0000313" key="1">
    <source>
        <dbReference type="EMBL" id="KAK6326107.1"/>
    </source>
</evidence>
<evidence type="ECO:0000313" key="2">
    <source>
        <dbReference type="Proteomes" id="UP001356427"/>
    </source>
</evidence>